<dbReference type="KEGG" id="ptq:P700755_002955"/>
<evidence type="ECO:0000313" key="1">
    <source>
        <dbReference type="EMBL" id="AFU69654.1"/>
    </source>
</evidence>
<dbReference type="Proteomes" id="UP000008514">
    <property type="component" value="Chromosome"/>
</dbReference>
<dbReference type="HOGENOM" id="CLU_1383150_0_0_10"/>
<dbReference type="EMBL" id="CP003879">
    <property type="protein sequence ID" value="AFU69654.1"/>
    <property type="molecule type" value="Genomic_DNA"/>
</dbReference>
<dbReference type="AlphaFoldDB" id="K4IH22"/>
<reference evidence="1" key="2">
    <citation type="submission" date="2012-09" db="EMBL/GenBank/DDBJ databases">
        <title>The complete sequence of Psychroflexus torquis an extreme psychrophile from sea-ice that is stimulated by light.</title>
        <authorList>
            <person name="Feng S."/>
            <person name="Powell S.M."/>
            <person name="Bowman J.P."/>
        </authorList>
    </citation>
    <scope>NUCLEOTIDE SEQUENCE [LARGE SCALE GENOMIC DNA]</scope>
    <source>
        <strain evidence="1">ATCC 700755</strain>
    </source>
</reference>
<protein>
    <submittedName>
        <fullName evidence="1">Uncharacterized protein</fullName>
    </submittedName>
</protein>
<reference evidence="1" key="1">
    <citation type="submission" date="2006-03" db="EMBL/GenBank/DDBJ databases">
        <authorList>
            <person name="Bowman J."/>
            <person name="Ferriera S."/>
            <person name="Johnson J."/>
            <person name="Kravitz S."/>
            <person name="Halpern A."/>
            <person name="Remington K."/>
            <person name="Beeson K."/>
            <person name="Tran B."/>
            <person name="Rogers Y.-H."/>
            <person name="Friedman R."/>
            <person name="Venter J.C."/>
        </authorList>
    </citation>
    <scope>NUCLEOTIDE SEQUENCE [LARGE SCALE GENOMIC DNA]</scope>
    <source>
        <strain evidence="1">ATCC 700755</strain>
    </source>
</reference>
<name>K4IH22_PSYTT</name>
<dbReference type="STRING" id="313595.P700755_002955"/>
<organism evidence="1 2">
    <name type="scientific">Psychroflexus torquis (strain ATCC 700755 / CIP 106069 / ACAM 623)</name>
    <dbReference type="NCBI Taxonomy" id="313595"/>
    <lineage>
        <taxon>Bacteria</taxon>
        <taxon>Pseudomonadati</taxon>
        <taxon>Bacteroidota</taxon>
        <taxon>Flavobacteriia</taxon>
        <taxon>Flavobacteriales</taxon>
        <taxon>Flavobacteriaceae</taxon>
        <taxon>Psychroflexus</taxon>
    </lineage>
</organism>
<sequence length="197" mass="23320">MKKTIIIFIFLPFILFSQSKKSSFLIIYPENITTLENLNVEKTEYLDYEKNRSLESSNGKIDEKLKKEIEELTIEKIIGNVTLQSLQFYLYENFPKNKYSVVEKNMDSETKEKKNSDYLIEYNNLNISENKDRKLNLSFELVLFDIKKKEYLIKREFVADEINQGGMWGCSESRFKCIINNTIQIGTAEIAEKFWKK</sequence>
<keyword evidence="2" id="KW-1185">Reference proteome</keyword>
<proteinExistence type="predicted"/>
<evidence type="ECO:0000313" key="2">
    <source>
        <dbReference type="Proteomes" id="UP000008514"/>
    </source>
</evidence>
<accession>K4IH22</accession>
<gene>
    <name evidence="1" type="ordered locus">P700755_002955</name>
</gene>